<dbReference type="EMBL" id="JACHJK010000024">
    <property type="protein sequence ID" value="MBB5932352.1"/>
    <property type="molecule type" value="Genomic_DNA"/>
</dbReference>
<keyword evidence="2" id="KW-1185">Reference proteome</keyword>
<name>A0A7W9Q3X6_9ACTN</name>
<sequence>MTEPTDIQLSRHQGRGIVVDTAPPRTLMALTVLANGGWWGTRMQDADHVNIAEQVLYKVIGYDPERAALVLELVEDWRTTAGGEQQ</sequence>
<accession>A0A7W9Q3X6</accession>
<dbReference type="RefSeq" id="WP_184974586.1">
    <property type="nucleotide sequence ID" value="NZ_JACHJK010000024.1"/>
</dbReference>
<dbReference type="AlphaFoldDB" id="A0A7W9Q3X6"/>
<gene>
    <name evidence="1" type="ORF">FHS34_007862</name>
</gene>
<organism evidence="1 2">
    <name type="scientific">Streptomyces echinatus</name>
    <dbReference type="NCBI Taxonomy" id="67293"/>
    <lineage>
        <taxon>Bacteria</taxon>
        <taxon>Bacillati</taxon>
        <taxon>Actinomycetota</taxon>
        <taxon>Actinomycetes</taxon>
        <taxon>Kitasatosporales</taxon>
        <taxon>Streptomycetaceae</taxon>
        <taxon>Streptomyces</taxon>
    </lineage>
</organism>
<proteinExistence type="predicted"/>
<dbReference type="Proteomes" id="UP000585836">
    <property type="component" value="Unassembled WGS sequence"/>
</dbReference>
<evidence type="ECO:0000313" key="2">
    <source>
        <dbReference type="Proteomes" id="UP000585836"/>
    </source>
</evidence>
<evidence type="ECO:0000313" key="1">
    <source>
        <dbReference type="EMBL" id="MBB5932352.1"/>
    </source>
</evidence>
<protein>
    <submittedName>
        <fullName evidence="1">Uncharacterized protein</fullName>
    </submittedName>
</protein>
<comment type="caution">
    <text evidence="1">The sequence shown here is derived from an EMBL/GenBank/DDBJ whole genome shotgun (WGS) entry which is preliminary data.</text>
</comment>
<reference evidence="1 2" key="1">
    <citation type="submission" date="2020-08" db="EMBL/GenBank/DDBJ databases">
        <title>Genomic Encyclopedia of Type Strains, Phase III (KMG-III): the genomes of soil and plant-associated and newly described type strains.</title>
        <authorList>
            <person name="Whitman W."/>
        </authorList>
    </citation>
    <scope>NUCLEOTIDE SEQUENCE [LARGE SCALE GENOMIC DNA]</scope>
    <source>
        <strain evidence="1 2">CECT 3313</strain>
    </source>
</reference>